<evidence type="ECO:0000313" key="2">
    <source>
        <dbReference type="Proteomes" id="UP000199592"/>
    </source>
</evidence>
<reference evidence="2" key="1">
    <citation type="submission" date="2016-10" db="EMBL/GenBank/DDBJ databases">
        <authorList>
            <person name="Varghese N."/>
            <person name="Submissions S."/>
        </authorList>
    </citation>
    <scope>NUCLEOTIDE SEQUENCE [LARGE SCALE GENOMIC DNA]</scope>
    <source>
        <strain evidence="2">DSM 25030</strain>
    </source>
</reference>
<protein>
    <submittedName>
        <fullName evidence="1">Uncharacterized protein</fullName>
    </submittedName>
</protein>
<evidence type="ECO:0000313" key="1">
    <source>
        <dbReference type="EMBL" id="SDW53128.1"/>
    </source>
</evidence>
<organism evidence="1 2">
    <name type="scientific">Flagellimonas zhangzhouensis</name>
    <dbReference type="NCBI Taxonomy" id="1073328"/>
    <lineage>
        <taxon>Bacteria</taxon>
        <taxon>Pseudomonadati</taxon>
        <taxon>Bacteroidota</taxon>
        <taxon>Flavobacteriia</taxon>
        <taxon>Flavobacteriales</taxon>
        <taxon>Flavobacteriaceae</taxon>
        <taxon>Flagellimonas</taxon>
    </lineage>
</organism>
<gene>
    <name evidence="1" type="ORF">SAMN04487892_1514</name>
</gene>
<sequence>MGQDPLDIPSFGQVDKNSFIKELIDLGLVFEGKKDWLSNEPTYDYPFVVKADTFNFSIDFNQDIYGFGKQTSFELSFYENNSKELKNMVYEAYSSWYGTPDTIEQYNAELNRKTSSFLWKNQRLNIQYKTESVGENNLVHQIFYKSSNFEPYNKFLKDSIESNINIEELVIVNNPRPRWRKRGDGIYEFMYDINPARGQPCDYRIISAIRFKLVIEDEFKEPLYLSDNQTITLDFPLKPGKDCSMAGKDDVFFEYDIRNGKTFNVLYNKNSLESFLLEKARKYSLNNDIVPSVWIQSVAFTDGSVLNR</sequence>
<dbReference type="STRING" id="1073328.SAMN05216294_0779"/>
<dbReference type="AlphaFoldDB" id="A0A1H2UB45"/>
<dbReference type="EMBL" id="FNMY01000002">
    <property type="protein sequence ID" value="SDW53128.1"/>
    <property type="molecule type" value="Genomic_DNA"/>
</dbReference>
<dbReference type="Proteomes" id="UP000199592">
    <property type="component" value="Unassembled WGS sequence"/>
</dbReference>
<keyword evidence="2" id="KW-1185">Reference proteome</keyword>
<name>A0A1H2UB45_9FLAO</name>
<accession>A0A1H2UB45</accession>
<proteinExistence type="predicted"/>